<gene>
    <name evidence="5" type="ORF">GCM10020369_27140</name>
</gene>
<comment type="caution">
    <text evidence="5">The sequence shown here is derived from an EMBL/GenBank/DDBJ whole genome shotgun (WGS) entry which is preliminary data.</text>
</comment>
<evidence type="ECO:0000313" key="5">
    <source>
        <dbReference type="EMBL" id="GAA3386859.1"/>
    </source>
</evidence>
<dbReference type="Gene3D" id="3.40.50.1240">
    <property type="entry name" value="Phosphoglycerate mutase-like"/>
    <property type="match status" value="1"/>
</dbReference>
<name>A0ABP6SX00_9ACTN</name>
<proteinExistence type="inferred from homology"/>
<dbReference type="SMART" id="SM00855">
    <property type="entry name" value="PGAM"/>
    <property type="match status" value="1"/>
</dbReference>
<dbReference type="EC" id="5.4.2.11" evidence="2"/>
<dbReference type="CDD" id="cd07067">
    <property type="entry name" value="HP_PGM_like"/>
    <property type="match status" value="1"/>
</dbReference>
<evidence type="ECO:0000313" key="6">
    <source>
        <dbReference type="Proteomes" id="UP001501676"/>
    </source>
</evidence>
<reference evidence="6" key="1">
    <citation type="journal article" date="2019" name="Int. J. Syst. Evol. Microbiol.">
        <title>The Global Catalogue of Microorganisms (GCM) 10K type strain sequencing project: providing services to taxonomists for standard genome sequencing and annotation.</title>
        <authorList>
            <consortium name="The Broad Institute Genomics Platform"/>
            <consortium name="The Broad Institute Genome Sequencing Center for Infectious Disease"/>
            <person name="Wu L."/>
            <person name="Ma J."/>
        </authorList>
    </citation>
    <scope>NUCLEOTIDE SEQUENCE [LARGE SCALE GENOMIC DNA]</scope>
    <source>
        <strain evidence="6">JCM 9458</strain>
    </source>
</reference>
<evidence type="ECO:0000256" key="2">
    <source>
        <dbReference type="ARBA" id="ARBA00012028"/>
    </source>
</evidence>
<keyword evidence="6" id="KW-1185">Reference proteome</keyword>
<keyword evidence="4" id="KW-0413">Isomerase</keyword>
<dbReference type="RefSeq" id="WP_345728410.1">
    <property type="nucleotide sequence ID" value="NZ_BAAAYN010000017.1"/>
</dbReference>
<sequence>MKGFPAPAVDVTELVAIRHGQSLSNEILIAANQAGVSEVTGLPARDADVDLSERGEREAAAVGRWAQALKTPPDLVISSPYLRARRTAEAAVTALAAAGRAPDFLLDDRVRDREIGILTLMPEAAVKATYPEEYARRDATGFLYYRPPGGEAHTDMAIRLRSFLADLSEVATGRRVLVVAHDSVVVMLRYIIEGLVEADVAAIAASGGIRNASVTRWERQGSRLRLTAFNDVRHLD</sequence>
<dbReference type="EMBL" id="BAAAYN010000017">
    <property type="protein sequence ID" value="GAA3386859.1"/>
    <property type="molecule type" value="Genomic_DNA"/>
</dbReference>
<dbReference type="InterPro" id="IPR013078">
    <property type="entry name" value="His_Pase_superF_clade-1"/>
</dbReference>
<protein>
    <recommendedName>
        <fullName evidence="2">phosphoglycerate mutase (2,3-diphosphoglycerate-dependent)</fullName>
        <ecNumber evidence="2">5.4.2.11</ecNumber>
    </recommendedName>
</protein>
<dbReference type="Proteomes" id="UP001501676">
    <property type="component" value="Unassembled WGS sequence"/>
</dbReference>
<dbReference type="PANTHER" id="PTHR11931">
    <property type="entry name" value="PHOSPHOGLYCERATE MUTASE"/>
    <property type="match status" value="1"/>
</dbReference>
<evidence type="ECO:0000256" key="1">
    <source>
        <dbReference type="ARBA" id="ARBA00006717"/>
    </source>
</evidence>
<dbReference type="InterPro" id="IPR005952">
    <property type="entry name" value="Phosphogly_mut1"/>
</dbReference>
<evidence type="ECO:0000256" key="4">
    <source>
        <dbReference type="ARBA" id="ARBA00023235"/>
    </source>
</evidence>
<keyword evidence="3" id="KW-0324">Glycolysis</keyword>
<dbReference type="InterPro" id="IPR029033">
    <property type="entry name" value="His_PPase_superfam"/>
</dbReference>
<dbReference type="SUPFAM" id="SSF53254">
    <property type="entry name" value="Phosphoglycerate mutase-like"/>
    <property type="match status" value="1"/>
</dbReference>
<dbReference type="Pfam" id="PF00300">
    <property type="entry name" value="His_Phos_1"/>
    <property type="match status" value="1"/>
</dbReference>
<evidence type="ECO:0000256" key="3">
    <source>
        <dbReference type="ARBA" id="ARBA00023152"/>
    </source>
</evidence>
<organism evidence="5 6">
    <name type="scientific">Cryptosporangium minutisporangium</name>
    <dbReference type="NCBI Taxonomy" id="113569"/>
    <lineage>
        <taxon>Bacteria</taxon>
        <taxon>Bacillati</taxon>
        <taxon>Actinomycetota</taxon>
        <taxon>Actinomycetes</taxon>
        <taxon>Cryptosporangiales</taxon>
        <taxon>Cryptosporangiaceae</taxon>
        <taxon>Cryptosporangium</taxon>
    </lineage>
</organism>
<accession>A0ABP6SX00</accession>
<comment type="similarity">
    <text evidence="1">Belongs to the phosphoglycerate mutase family. BPG-dependent PGAM subfamily.</text>
</comment>